<evidence type="ECO:0000256" key="1">
    <source>
        <dbReference type="SAM" id="Phobius"/>
    </source>
</evidence>
<evidence type="ECO:0000313" key="2">
    <source>
        <dbReference type="EMBL" id="MEQ2519295.1"/>
    </source>
</evidence>
<dbReference type="Proteomes" id="UP001477672">
    <property type="component" value="Unassembled WGS sequence"/>
</dbReference>
<keyword evidence="1" id="KW-0812">Transmembrane</keyword>
<accession>A0ABV1GBR7</accession>
<name>A0ABV1GBR7_9FIRM</name>
<keyword evidence="3" id="KW-1185">Reference proteome</keyword>
<keyword evidence="1" id="KW-0472">Membrane</keyword>
<dbReference type="EMBL" id="JBBMFA010000047">
    <property type="protein sequence ID" value="MEQ2519295.1"/>
    <property type="molecule type" value="Genomic_DNA"/>
</dbReference>
<gene>
    <name evidence="2" type="ORF">WMO24_02410</name>
</gene>
<keyword evidence="1" id="KW-1133">Transmembrane helix</keyword>
<comment type="caution">
    <text evidence="2">The sequence shown here is derived from an EMBL/GenBank/DDBJ whole genome shotgun (WGS) entry which is preliminary data.</text>
</comment>
<protein>
    <recommendedName>
        <fullName evidence="4">Zn-finger containing protein</fullName>
    </recommendedName>
</protein>
<evidence type="ECO:0008006" key="4">
    <source>
        <dbReference type="Google" id="ProtNLM"/>
    </source>
</evidence>
<evidence type="ECO:0000313" key="3">
    <source>
        <dbReference type="Proteomes" id="UP001477672"/>
    </source>
</evidence>
<dbReference type="RefSeq" id="WP_349214658.1">
    <property type="nucleotide sequence ID" value="NZ_JBBMFA010000047.1"/>
</dbReference>
<reference evidence="2 3" key="1">
    <citation type="submission" date="2024-03" db="EMBL/GenBank/DDBJ databases">
        <title>Human intestinal bacterial collection.</title>
        <authorList>
            <person name="Pauvert C."/>
            <person name="Hitch T.C.A."/>
            <person name="Clavel T."/>
        </authorList>
    </citation>
    <scope>NUCLEOTIDE SEQUENCE [LARGE SCALE GENOMIC DNA]</scope>
    <source>
        <strain evidence="2 3">CLA-JM-H11</strain>
    </source>
</reference>
<proteinExistence type="predicted"/>
<feature type="transmembrane region" description="Helical" evidence="1">
    <location>
        <begin position="21"/>
        <end position="54"/>
    </location>
</feature>
<organism evidence="2 3">
    <name type="scientific">Ruthenibacterium intestinale</name>
    <dbReference type="NCBI Taxonomy" id="3133163"/>
    <lineage>
        <taxon>Bacteria</taxon>
        <taxon>Bacillati</taxon>
        <taxon>Bacillota</taxon>
        <taxon>Clostridia</taxon>
        <taxon>Eubacteriales</taxon>
        <taxon>Oscillospiraceae</taxon>
        <taxon>Ruthenibacterium</taxon>
    </lineage>
</organism>
<sequence>MKYKLHAFFSNRNGIDELGRTLLWVALAIMILGTLFGITFLYNAALILLLYAYIRAFSRNLEKCQRQNAKYLAWRNFLKLRFRQRKTHKFYRCRKCKQKLCVPKGKGKICITCPNCGEHFEKRT</sequence>